<accession>A0ABQ4FEP1</accession>
<dbReference type="Proteomes" id="UP000651728">
    <property type="component" value="Unassembled WGS sequence"/>
</dbReference>
<evidence type="ECO:0000313" key="2">
    <source>
        <dbReference type="Proteomes" id="UP000651728"/>
    </source>
</evidence>
<name>A0ABQ4FEP1_9ACTN</name>
<dbReference type="RefSeq" id="WP_204286291.1">
    <property type="nucleotide sequence ID" value="NZ_BAABEJ010000013.1"/>
</dbReference>
<gene>
    <name evidence="1" type="ORF">Mam01_34190</name>
</gene>
<comment type="caution">
    <text evidence="1">The sequence shown here is derived from an EMBL/GenBank/DDBJ whole genome shotgun (WGS) entry which is preliminary data.</text>
</comment>
<proteinExistence type="predicted"/>
<sequence length="53" mass="6092">MNKVNPRREFFYATPAEVRDLLEKIAGQHLLEYRDVPEALEWRQSAHGAAPAV</sequence>
<organism evidence="1 2">
    <name type="scientific">Microbispora amethystogenes</name>
    <dbReference type="NCBI Taxonomy" id="1427754"/>
    <lineage>
        <taxon>Bacteria</taxon>
        <taxon>Bacillati</taxon>
        <taxon>Actinomycetota</taxon>
        <taxon>Actinomycetes</taxon>
        <taxon>Streptosporangiales</taxon>
        <taxon>Streptosporangiaceae</taxon>
        <taxon>Microbispora</taxon>
    </lineage>
</organism>
<keyword evidence="2" id="KW-1185">Reference proteome</keyword>
<evidence type="ECO:0000313" key="1">
    <source>
        <dbReference type="EMBL" id="GIH33255.1"/>
    </source>
</evidence>
<reference evidence="1 2" key="1">
    <citation type="submission" date="2021-01" db="EMBL/GenBank/DDBJ databases">
        <title>Whole genome shotgun sequence of Microbispora amethystogenes NBRC 101907.</title>
        <authorList>
            <person name="Komaki H."/>
            <person name="Tamura T."/>
        </authorList>
    </citation>
    <scope>NUCLEOTIDE SEQUENCE [LARGE SCALE GENOMIC DNA]</scope>
    <source>
        <strain evidence="1 2">NBRC 101907</strain>
    </source>
</reference>
<protein>
    <submittedName>
        <fullName evidence="1">Uncharacterized protein</fullName>
    </submittedName>
</protein>
<dbReference type="EMBL" id="BOOB01000023">
    <property type="protein sequence ID" value="GIH33255.1"/>
    <property type="molecule type" value="Genomic_DNA"/>
</dbReference>